<proteinExistence type="predicted"/>
<dbReference type="PANTHER" id="PTHR33164:SF43">
    <property type="entry name" value="HTH-TYPE TRANSCRIPTIONAL REPRESSOR YETL"/>
    <property type="match status" value="1"/>
</dbReference>
<dbReference type="SUPFAM" id="SSF46785">
    <property type="entry name" value="Winged helix' DNA-binding domain"/>
    <property type="match status" value="1"/>
</dbReference>
<feature type="region of interest" description="Disordered" evidence="1">
    <location>
        <begin position="1"/>
        <end position="36"/>
    </location>
</feature>
<gene>
    <name evidence="3" type="ORF">AJAP_28480</name>
</gene>
<dbReference type="GO" id="GO:0003700">
    <property type="term" value="F:DNA-binding transcription factor activity"/>
    <property type="evidence" value="ECO:0007669"/>
    <property type="project" value="InterPro"/>
</dbReference>
<feature type="compositionally biased region" description="Low complexity" evidence="1">
    <location>
        <begin position="1"/>
        <end position="12"/>
    </location>
</feature>
<dbReference type="Pfam" id="PF01047">
    <property type="entry name" value="MarR"/>
    <property type="match status" value="1"/>
</dbReference>
<name>A0A075V1Q3_9PSEU</name>
<dbReference type="InterPro" id="IPR036388">
    <property type="entry name" value="WH-like_DNA-bd_sf"/>
</dbReference>
<dbReference type="EMBL" id="CP008953">
    <property type="protein sequence ID" value="AIG78534.1"/>
    <property type="molecule type" value="Genomic_DNA"/>
</dbReference>
<evidence type="ECO:0000313" key="4">
    <source>
        <dbReference type="Proteomes" id="UP000028492"/>
    </source>
</evidence>
<keyword evidence="4" id="KW-1185">Reference proteome</keyword>
<sequence length="178" mass="19150">MTSSARGSRRAAMSPTTGRDRLPGRRPVESPGAGNAVMERLQEVGVLTRVVEQGLSGALGINATDLAAMEHLTTDGPLTAKDLADRLRVSTAASTHIVDRLEKAGHIVRRPHPTDRRKVMVEPVAESMDRLFGHLRPLLRGVEGLVEALAPRDRDVVEAFLAGVVQVYTDTADSFPQG</sequence>
<dbReference type="RefSeq" id="WP_228694603.1">
    <property type="nucleotide sequence ID" value="NZ_CP008953.1"/>
</dbReference>
<dbReference type="PROSITE" id="PS50995">
    <property type="entry name" value="HTH_MARR_2"/>
    <property type="match status" value="1"/>
</dbReference>
<dbReference type="KEGG" id="aja:AJAP_28480"/>
<dbReference type="AlphaFoldDB" id="A0A075V1Q3"/>
<dbReference type="GO" id="GO:0006950">
    <property type="term" value="P:response to stress"/>
    <property type="evidence" value="ECO:0007669"/>
    <property type="project" value="TreeGrafter"/>
</dbReference>
<evidence type="ECO:0000256" key="1">
    <source>
        <dbReference type="SAM" id="MobiDB-lite"/>
    </source>
</evidence>
<dbReference type="eggNOG" id="COG1846">
    <property type="taxonomic scope" value="Bacteria"/>
</dbReference>
<evidence type="ECO:0000313" key="3">
    <source>
        <dbReference type="EMBL" id="AIG78534.1"/>
    </source>
</evidence>
<dbReference type="HOGENOM" id="CLU_083287_1_2_11"/>
<feature type="compositionally biased region" description="Basic and acidic residues" evidence="1">
    <location>
        <begin position="18"/>
        <end position="28"/>
    </location>
</feature>
<dbReference type="PANTHER" id="PTHR33164">
    <property type="entry name" value="TRANSCRIPTIONAL REGULATOR, MARR FAMILY"/>
    <property type="match status" value="1"/>
</dbReference>
<dbReference type="SMART" id="SM00347">
    <property type="entry name" value="HTH_MARR"/>
    <property type="match status" value="1"/>
</dbReference>
<dbReference type="InterPro" id="IPR036390">
    <property type="entry name" value="WH_DNA-bd_sf"/>
</dbReference>
<protein>
    <recommendedName>
        <fullName evidence="2">HTH marR-type domain-containing protein</fullName>
    </recommendedName>
</protein>
<dbReference type="STRING" id="208439.AJAP_28480"/>
<dbReference type="InterPro" id="IPR000835">
    <property type="entry name" value="HTH_MarR-typ"/>
</dbReference>
<evidence type="ECO:0000259" key="2">
    <source>
        <dbReference type="PROSITE" id="PS50995"/>
    </source>
</evidence>
<dbReference type="Gene3D" id="1.10.10.10">
    <property type="entry name" value="Winged helix-like DNA-binding domain superfamily/Winged helix DNA-binding domain"/>
    <property type="match status" value="1"/>
</dbReference>
<feature type="domain" description="HTH marR-type" evidence="2">
    <location>
        <begin position="34"/>
        <end position="166"/>
    </location>
</feature>
<accession>A0A075V1Q3</accession>
<dbReference type="InterPro" id="IPR039422">
    <property type="entry name" value="MarR/SlyA-like"/>
</dbReference>
<reference evidence="3 4" key="1">
    <citation type="journal article" date="2014" name="J. Biotechnol.">
        <title>Complete genome sequence of the actinobacterium Amycolatopsis japonica MG417-CF17(T) (=DSM 44213T) producing (S,S)-N,N'-ethylenediaminedisuccinic acid.</title>
        <authorList>
            <person name="Stegmann E."/>
            <person name="Albersmeier A."/>
            <person name="Spohn M."/>
            <person name="Gert H."/>
            <person name="Weber T."/>
            <person name="Wohlleben W."/>
            <person name="Kalinowski J."/>
            <person name="Ruckert C."/>
        </authorList>
    </citation>
    <scope>NUCLEOTIDE SEQUENCE [LARGE SCALE GENOMIC DNA]</scope>
    <source>
        <strain evidence="4">MG417-CF17 (DSM 44213)</strain>
    </source>
</reference>
<organism evidence="3 4">
    <name type="scientific">Amycolatopsis japonica</name>
    <dbReference type="NCBI Taxonomy" id="208439"/>
    <lineage>
        <taxon>Bacteria</taxon>
        <taxon>Bacillati</taxon>
        <taxon>Actinomycetota</taxon>
        <taxon>Actinomycetes</taxon>
        <taxon>Pseudonocardiales</taxon>
        <taxon>Pseudonocardiaceae</taxon>
        <taxon>Amycolatopsis</taxon>
        <taxon>Amycolatopsis japonica group</taxon>
    </lineage>
</organism>
<dbReference type="Proteomes" id="UP000028492">
    <property type="component" value="Chromosome"/>
</dbReference>